<reference evidence="5" key="1">
    <citation type="journal article" date="2019" name="Int. J. Syst. Evol. Microbiol.">
        <title>The Global Catalogue of Microorganisms (GCM) 10K type strain sequencing project: providing services to taxonomists for standard genome sequencing and annotation.</title>
        <authorList>
            <consortium name="The Broad Institute Genomics Platform"/>
            <consortium name="The Broad Institute Genome Sequencing Center for Infectious Disease"/>
            <person name="Wu L."/>
            <person name="Ma J."/>
        </authorList>
    </citation>
    <scope>NUCLEOTIDE SEQUENCE [LARGE SCALE GENOMIC DNA]</scope>
    <source>
        <strain evidence="5">CCM 8925</strain>
    </source>
</reference>
<dbReference type="Gene3D" id="3.40.50.720">
    <property type="entry name" value="NAD(P)-binding Rossmann-like Domain"/>
    <property type="match status" value="1"/>
</dbReference>
<dbReference type="Gene3D" id="3.90.180.10">
    <property type="entry name" value="Medium-chain alcohol dehydrogenases, catalytic domain"/>
    <property type="match status" value="1"/>
</dbReference>
<accession>A0ABW3EF73</accession>
<organism evidence="4 5">
    <name type="scientific">Loigolactobacillus binensis</name>
    <dbReference type="NCBI Taxonomy" id="2559922"/>
    <lineage>
        <taxon>Bacteria</taxon>
        <taxon>Bacillati</taxon>
        <taxon>Bacillota</taxon>
        <taxon>Bacilli</taxon>
        <taxon>Lactobacillales</taxon>
        <taxon>Lactobacillaceae</taxon>
        <taxon>Loigolactobacillus</taxon>
    </lineage>
</organism>
<evidence type="ECO:0000313" key="5">
    <source>
        <dbReference type="Proteomes" id="UP001597104"/>
    </source>
</evidence>
<keyword evidence="5" id="KW-1185">Reference proteome</keyword>
<dbReference type="SUPFAM" id="SSF50129">
    <property type="entry name" value="GroES-like"/>
    <property type="match status" value="1"/>
</dbReference>
<comment type="caution">
    <text evidence="4">The sequence shown here is derived from an EMBL/GenBank/DDBJ whole genome shotgun (WGS) entry which is preliminary data.</text>
</comment>
<dbReference type="InterPro" id="IPR011032">
    <property type="entry name" value="GroES-like_sf"/>
</dbReference>
<dbReference type="PANTHER" id="PTHR48106">
    <property type="entry name" value="QUINONE OXIDOREDUCTASE PIG3-RELATED"/>
    <property type="match status" value="1"/>
</dbReference>
<keyword evidence="2" id="KW-0560">Oxidoreductase</keyword>
<proteinExistence type="predicted"/>
<dbReference type="Pfam" id="PF08240">
    <property type="entry name" value="ADH_N"/>
    <property type="match status" value="1"/>
</dbReference>
<protein>
    <submittedName>
        <fullName evidence="4">Zinc-binding dehydrogenase</fullName>
    </submittedName>
</protein>
<dbReference type="Proteomes" id="UP001597104">
    <property type="component" value="Unassembled WGS sequence"/>
</dbReference>
<evidence type="ECO:0000256" key="1">
    <source>
        <dbReference type="ARBA" id="ARBA00022857"/>
    </source>
</evidence>
<dbReference type="InterPro" id="IPR013154">
    <property type="entry name" value="ADH-like_N"/>
</dbReference>
<gene>
    <name evidence="4" type="ORF">ACFQZ7_07120</name>
</gene>
<dbReference type="RefSeq" id="WP_137638746.1">
    <property type="nucleotide sequence ID" value="NZ_BJDN01000037.1"/>
</dbReference>
<keyword evidence="1" id="KW-0521">NADP</keyword>
<evidence type="ECO:0000313" key="4">
    <source>
        <dbReference type="EMBL" id="MFD0897509.1"/>
    </source>
</evidence>
<dbReference type="EMBL" id="JBHTIO010000035">
    <property type="protein sequence ID" value="MFD0897509.1"/>
    <property type="molecule type" value="Genomic_DNA"/>
</dbReference>
<evidence type="ECO:0000256" key="2">
    <source>
        <dbReference type="ARBA" id="ARBA00023002"/>
    </source>
</evidence>
<dbReference type="InterPro" id="IPR036291">
    <property type="entry name" value="NAD(P)-bd_dom_sf"/>
</dbReference>
<dbReference type="SUPFAM" id="SSF51735">
    <property type="entry name" value="NAD(P)-binding Rossmann-fold domains"/>
    <property type="match status" value="1"/>
</dbReference>
<dbReference type="SMART" id="SM00829">
    <property type="entry name" value="PKS_ER"/>
    <property type="match status" value="1"/>
</dbReference>
<dbReference type="InterPro" id="IPR020843">
    <property type="entry name" value="ER"/>
</dbReference>
<evidence type="ECO:0000259" key="3">
    <source>
        <dbReference type="SMART" id="SM00829"/>
    </source>
</evidence>
<feature type="domain" description="Enoyl reductase (ER)" evidence="3">
    <location>
        <begin position="10"/>
        <end position="314"/>
    </location>
</feature>
<dbReference type="Pfam" id="PF13602">
    <property type="entry name" value="ADH_zinc_N_2"/>
    <property type="match status" value="1"/>
</dbReference>
<name>A0ABW3EF73_9LACO</name>
<sequence length="316" mass="33863">MKAIVVRRPGGPEVLEYTEVPTPQVKPGWSLIKVKGFGINHSEIFTREGKSPSVKFPRILGIEAVGVVAKSTTDQLAVGQKVISIMGEMGRAFDGGYAEYVLLPNAQIYPVSTSLSWAELAAFPETFYTAYGALLGLQLRPTDQLLIRGGTAGVGVAAAKLAQAMAPGITISGSTRSLAKTAQMQAVGYNQVILDQNNQLQTTAKFDKILDLIGPLTVENSLKLLQPGGIVSVTGELGGVWSLAAFDPIFAIPNDRYLTSFSSDEVDSQRIGALLALIENKHIDVRPVKQFSLNQTRQAHEYLASHASFGKVVVLP</sequence>